<dbReference type="PROSITE" id="PS50850">
    <property type="entry name" value="MFS"/>
    <property type="match status" value="1"/>
</dbReference>
<dbReference type="GO" id="GO:0022857">
    <property type="term" value="F:transmembrane transporter activity"/>
    <property type="evidence" value="ECO:0007669"/>
    <property type="project" value="InterPro"/>
</dbReference>
<dbReference type="Pfam" id="PF07690">
    <property type="entry name" value="MFS_1"/>
    <property type="match status" value="1"/>
</dbReference>
<comment type="subcellular location">
    <subcellularLocation>
        <location evidence="1">Cell membrane</location>
        <topology evidence="1">Multi-pass membrane protein</topology>
    </subcellularLocation>
</comment>
<reference evidence="8 9" key="1">
    <citation type="submission" date="2021-01" db="EMBL/GenBank/DDBJ databases">
        <title>Adiantum capillus-veneris genome.</title>
        <authorList>
            <person name="Fang Y."/>
            <person name="Liao Q."/>
        </authorList>
    </citation>
    <scope>NUCLEOTIDE SEQUENCE [LARGE SCALE GENOMIC DNA]</scope>
    <source>
        <strain evidence="8">H3</strain>
        <tissue evidence="8">Leaf</tissue>
    </source>
</reference>
<protein>
    <recommendedName>
        <fullName evidence="7">Major facilitator superfamily (MFS) profile domain-containing protein</fullName>
    </recommendedName>
</protein>
<evidence type="ECO:0000256" key="4">
    <source>
        <dbReference type="ARBA" id="ARBA00022989"/>
    </source>
</evidence>
<keyword evidence="2" id="KW-1003">Cell membrane</keyword>
<evidence type="ECO:0000256" key="3">
    <source>
        <dbReference type="ARBA" id="ARBA00022692"/>
    </source>
</evidence>
<gene>
    <name evidence="8" type="ORF">GOP47_0004729</name>
</gene>
<comment type="caution">
    <text evidence="8">The sequence shown here is derived from an EMBL/GenBank/DDBJ whole genome shotgun (WGS) entry which is preliminary data.</text>
</comment>
<proteinExistence type="predicted"/>
<feature type="transmembrane region" description="Helical" evidence="6">
    <location>
        <begin position="90"/>
        <end position="109"/>
    </location>
</feature>
<keyword evidence="3 6" id="KW-0812">Transmembrane</keyword>
<dbReference type="InterPro" id="IPR036259">
    <property type="entry name" value="MFS_trans_sf"/>
</dbReference>
<feature type="transmembrane region" description="Helical" evidence="6">
    <location>
        <begin position="121"/>
        <end position="142"/>
    </location>
</feature>
<evidence type="ECO:0000256" key="1">
    <source>
        <dbReference type="ARBA" id="ARBA00004651"/>
    </source>
</evidence>
<evidence type="ECO:0000313" key="8">
    <source>
        <dbReference type="EMBL" id="KAI5079250.1"/>
    </source>
</evidence>
<dbReference type="OrthoDB" id="440755at2759"/>
<dbReference type="InterPro" id="IPR011701">
    <property type="entry name" value="MFS"/>
</dbReference>
<dbReference type="PANTHER" id="PTHR43124:SF3">
    <property type="entry name" value="CHLORAMPHENICOL EFFLUX PUMP RV0191"/>
    <property type="match status" value="1"/>
</dbReference>
<keyword evidence="5 6" id="KW-0472">Membrane</keyword>
<organism evidence="8 9">
    <name type="scientific">Adiantum capillus-veneris</name>
    <name type="common">Maidenhair fern</name>
    <dbReference type="NCBI Taxonomy" id="13818"/>
    <lineage>
        <taxon>Eukaryota</taxon>
        <taxon>Viridiplantae</taxon>
        <taxon>Streptophyta</taxon>
        <taxon>Embryophyta</taxon>
        <taxon>Tracheophyta</taxon>
        <taxon>Polypodiopsida</taxon>
        <taxon>Polypodiidae</taxon>
        <taxon>Polypodiales</taxon>
        <taxon>Pteridineae</taxon>
        <taxon>Pteridaceae</taxon>
        <taxon>Vittarioideae</taxon>
        <taxon>Adiantum</taxon>
    </lineage>
</organism>
<dbReference type="GO" id="GO:0005886">
    <property type="term" value="C:plasma membrane"/>
    <property type="evidence" value="ECO:0007669"/>
    <property type="project" value="UniProtKB-SubCell"/>
</dbReference>
<feature type="transmembrane region" description="Helical" evidence="6">
    <location>
        <begin position="163"/>
        <end position="181"/>
    </location>
</feature>
<dbReference type="InterPro" id="IPR050189">
    <property type="entry name" value="MFS_Efflux_Transporters"/>
</dbReference>
<evidence type="ECO:0000313" key="9">
    <source>
        <dbReference type="Proteomes" id="UP000886520"/>
    </source>
</evidence>
<sequence length="215" mass="23205">MEWSSDQEGTLSRSGGSDWDKKLLRTLFLVNMAGIMEKADEALLPGVYRELGVSLHASPTKLGSLTLLRSIVQMLCFPLAAYFSVHHNRVSVIALGAMLWAIATFFVGVSSTFVEVAISRALNGVGLAMVIPAIQSLVADVAHPEKRGLAFGWLQFTGNLGKVFGNVFAVLLAGTTVFGVAGWRASFHILAASSVLVAFFVYRLAIDPRYKEGQQ</sequence>
<evidence type="ECO:0000259" key="7">
    <source>
        <dbReference type="PROSITE" id="PS50850"/>
    </source>
</evidence>
<dbReference type="Proteomes" id="UP000886520">
    <property type="component" value="Chromosome 5"/>
</dbReference>
<feature type="transmembrane region" description="Helical" evidence="6">
    <location>
        <begin position="187"/>
        <end position="206"/>
    </location>
</feature>
<dbReference type="EMBL" id="JABFUD020000005">
    <property type="protein sequence ID" value="KAI5079250.1"/>
    <property type="molecule type" value="Genomic_DNA"/>
</dbReference>
<name>A0A9D4V4C2_ADICA</name>
<evidence type="ECO:0000256" key="5">
    <source>
        <dbReference type="ARBA" id="ARBA00023136"/>
    </source>
</evidence>
<evidence type="ECO:0000256" key="2">
    <source>
        <dbReference type="ARBA" id="ARBA00022475"/>
    </source>
</evidence>
<dbReference type="AlphaFoldDB" id="A0A9D4V4C2"/>
<dbReference type="SUPFAM" id="SSF103473">
    <property type="entry name" value="MFS general substrate transporter"/>
    <property type="match status" value="1"/>
</dbReference>
<keyword evidence="9" id="KW-1185">Reference proteome</keyword>
<feature type="domain" description="Major facilitator superfamily (MFS) profile" evidence="7">
    <location>
        <begin position="26"/>
        <end position="215"/>
    </location>
</feature>
<keyword evidence="4 6" id="KW-1133">Transmembrane helix</keyword>
<accession>A0A9D4V4C2</accession>
<dbReference type="PANTHER" id="PTHR43124">
    <property type="entry name" value="PURINE EFFLUX PUMP PBUE"/>
    <property type="match status" value="1"/>
</dbReference>
<dbReference type="Gene3D" id="1.20.1250.20">
    <property type="entry name" value="MFS general substrate transporter like domains"/>
    <property type="match status" value="1"/>
</dbReference>
<dbReference type="InterPro" id="IPR020846">
    <property type="entry name" value="MFS_dom"/>
</dbReference>
<evidence type="ECO:0000256" key="6">
    <source>
        <dbReference type="SAM" id="Phobius"/>
    </source>
</evidence>